<dbReference type="PROSITE" id="PS50005">
    <property type="entry name" value="TPR"/>
    <property type="match status" value="1"/>
</dbReference>
<keyword evidence="6 12" id="KW-0418">Kinase</keyword>
<evidence type="ECO:0000256" key="2">
    <source>
        <dbReference type="ARBA" id="ARBA00012438"/>
    </source>
</evidence>
<dbReference type="GO" id="GO:0030295">
    <property type="term" value="F:protein kinase activator activity"/>
    <property type="evidence" value="ECO:0007669"/>
    <property type="project" value="TreeGrafter"/>
</dbReference>
<dbReference type="SMART" id="SM00028">
    <property type="entry name" value="TPR"/>
    <property type="match status" value="3"/>
</dbReference>
<keyword evidence="9" id="KW-0802">TPR repeat</keyword>
<comment type="catalytic activity">
    <reaction evidence="1">
        <text>ATP + protein L-histidine = ADP + protein N-phospho-L-histidine.</text>
        <dbReference type="EC" id="2.7.13.3"/>
    </reaction>
</comment>
<evidence type="ECO:0000256" key="5">
    <source>
        <dbReference type="ARBA" id="ARBA00022741"/>
    </source>
</evidence>
<proteinExistence type="predicted"/>
<dbReference type="InterPro" id="IPR036097">
    <property type="entry name" value="HisK_dim/P_sf"/>
</dbReference>
<accession>A0A839GWF2</accession>
<dbReference type="CDD" id="cd00082">
    <property type="entry name" value="HisKA"/>
    <property type="match status" value="1"/>
</dbReference>
<evidence type="ECO:0000256" key="6">
    <source>
        <dbReference type="ARBA" id="ARBA00022777"/>
    </source>
</evidence>
<feature type="domain" description="Histidine kinase" evidence="11">
    <location>
        <begin position="414"/>
        <end position="628"/>
    </location>
</feature>
<reference evidence="12 13" key="1">
    <citation type="submission" date="2020-08" db="EMBL/GenBank/DDBJ databases">
        <title>Genomic Encyclopedia of Type Strains, Phase IV (KMG-IV): sequencing the most valuable type-strain genomes for metagenomic binning, comparative biology and taxonomic classification.</title>
        <authorList>
            <person name="Goeker M."/>
        </authorList>
    </citation>
    <scope>NUCLEOTIDE SEQUENCE [LARGE SCALE GENOMIC DNA]</scope>
    <source>
        <strain evidence="12 13">DSM 29854</strain>
    </source>
</reference>
<evidence type="ECO:0000256" key="9">
    <source>
        <dbReference type="PROSITE-ProRule" id="PRU00339"/>
    </source>
</evidence>
<dbReference type="RefSeq" id="WP_182513870.1">
    <property type="nucleotide sequence ID" value="NZ_JACJIQ010000015.1"/>
</dbReference>
<dbReference type="Pfam" id="PF13424">
    <property type="entry name" value="TPR_12"/>
    <property type="match status" value="1"/>
</dbReference>
<evidence type="ECO:0000256" key="7">
    <source>
        <dbReference type="ARBA" id="ARBA00022840"/>
    </source>
</evidence>
<dbReference type="Gene3D" id="3.30.565.10">
    <property type="entry name" value="Histidine kinase-like ATPase, C-terminal domain"/>
    <property type="match status" value="1"/>
</dbReference>
<keyword evidence="8" id="KW-0902">Two-component regulatory system</keyword>
<organism evidence="12 13">
    <name type="scientific">Rufibacter quisquiliarum</name>
    <dbReference type="NCBI Taxonomy" id="1549639"/>
    <lineage>
        <taxon>Bacteria</taxon>
        <taxon>Pseudomonadati</taxon>
        <taxon>Bacteroidota</taxon>
        <taxon>Cytophagia</taxon>
        <taxon>Cytophagales</taxon>
        <taxon>Hymenobacteraceae</taxon>
        <taxon>Rufibacter</taxon>
    </lineage>
</organism>
<sequence length="642" mass="71388">MGKPFASGAVSGPDKIKVIDPALAAKIDSLNEEAFEVKRQDVSAALGLLHKALTLSLQHQYRKGEAINYLYEGGIYQQKGYAKRALYLFFQSVEISKQLKDTFNIARANHQIANAYRDADRLPEAEVLYKEALGQFMALKQGKDVINIKNNLALVLLDRGRYSEAEKYLQEALAESKASRYTYGLKKAYFHLGLLYKATGELAKARNYMGHALVMDQEKHDSYGLSLATGHLAVIASEEGKNAEAENLALASLRYAREIKATQLEIEALERLASINQSRNHLQHVIAWQDSLVRKQAELYETERTEAINMLDLLKEKQEKQAAFEKQTLLAAQKAEVTHLILQVSLVASVVLLAIAYFWYRNFKRARSIGKELAVKNQVIQKSSVALDQLNKAISKQNLRLEQANELKNKLFSILSHDLRKPLNNTKGLLHIINSGMVTQEQYAPKLEELEKQYVRSSDLLENLLVWIKSQLEGAQVQVREVALSSLLQDVVIDHEEALAAKSVVVRNQVQEDLSVLGDPEMLKVVFRNLLSNAIKFTKQGGEVTITSKAVDGVTIAIKDQGVGISEENLQKIKQKMYFTTVGTARETGSGFGLMICDDLLRQSGGGLSISSTQGKGSVFAVNLPASLLPQEKGVQQSMSLM</sequence>
<evidence type="ECO:0000256" key="10">
    <source>
        <dbReference type="SAM" id="Phobius"/>
    </source>
</evidence>
<dbReference type="InterPro" id="IPR004358">
    <property type="entry name" value="Sig_transdc_His_kin-like_C"/>
</dbReference>
<evidence type="ECO:0000256" key="8">
    <source>
        <dbReference type="ARBA" id="ARBA00023012"/>
    </source>
</evidence>
<dbReference type="PANTHER" id="PTHR42878">
    <property type="entry name" value="TWO-COMPONENT HISTIDINE KINASE"/>
    <property type="match status" value="1"/>
</dbReference>
<dbReference type="GO" id="GO:0005524">
    <property type="term" value="F:ATP binding"/>
    <property type="evidence" value="ECO:0007669"/>
    <property type="project" value="UniProtKB-KW"/>
</dbReference>
<dbReference type="PROSITE" id="PS50109">
    <property type="entry name" value="HIS_KIN"/>
    <property type="match status" value="1"/>
</dbReference>
<dbReference type="SUPFAM" id="SSF48452">
    <property type="entry name" value="TPR-like"/>
    <property type="match status" value="1"/>
</dbReference>
<protein>
    <recommendedName>
        <fullName evidence="2">histidine kinase</fullName>
        <ecNumber evidence="2">2.7.13.3</ecNumber>
    </recommendedName>
</protein>
<evidence type="ECO:0000313" key="13">
    <source>
        <dbReference type="Proteomes" id="UP000563094"/>
    </source>
</evidence>
<gene>
    <name evidence="12" type="ORF">FHS90_003478</name>
</gene>
<feature type="transmembrane region" description="Helical" evidence="10">
    <location>
        <begin position="340"/>
        <end position="360"/>
    </location>
</feature>
<dbReference type="InterPro" id="IPR050351">
    <property type="entry name" value="BphY/WalK/GraS-like"/>
</dbReference>
<dbReference type="InterPro" id="IPR011990">
    <property type="entry name" value="TPR-like_helical_dom_sf"/>
</dbReference>
<dbReference type="SMART" id="SM00388">
    <property type="entry name" value="HisKA"/>
    <property type="match status" value="1"/>
</dbReference>
<dbReference type="GO" id="GO:0007234">
    <property type="term" value="P:osmosensory signaling via phosphorelay pathway"/>
    <property type="evidence" value="ECO:0007669"/>
    <property type="project" value="TreeGrafter"/>
</dbReference>
<keyword evidence="5" id="KW-0547">Nucleotide-binding</keyword>
<dbReference type="InterPro" id="IPR003594">
    <property type="entry name" value="HATPase_dom"/>
</dbReference>
<evidence type="ECO:0000256" key="4">
    <source>
        <dbReference type="ARBA" id="ARBA00022679"/>
    </source>
</evidence>
<keyword evidence="7" id="KW-0067">ATP-binding</keyword>
<dbReference type="InterPro" id="IPR019734">
    <property type="entry name" value="TPR_rpt"/>
</dbReference>
<dbReference type="Pfam" id="PF13374">
    <property type="entry name" value="TPR_10"/>
    <property type="match status" value="1"/>
</dbReference>
<dbReference type="Gene3D" id="1.25.40.10">
    <property type="entry name" value="Tetratricopeptide repeat domain"/>
    <property type="match status" value="1"/>
</dbReference>
<dbReference type="SMART" id="SM00387">
    <property type="entry name" value="HATPase_c"/>
    <property type="match status" value="1"/>
</dbReference>
<dbReference type="EC" id="2.7.13.3" evidence="2"/>
<name>A0A839GWF2_9BACT</name>
<dbReference type="Pfam" id="PF02518">
    <property type="entry name" value="HATPase_c"/>
    <property type="match status" value="1"/>
</dbReference>
<dbReference type="GO" id="GO:0000155">
    <property type="term" value="F:phosphorelay sensor kinase activity"/>
    <property type="evidence" value="ECO:0007669"/>
    <property type="project" value="InterPro"/>
</dbReference>
<dbReference type="InterPro" id="IPR003661">
    <property type="entry name" value="HisK_dim/P_dom"/>
</dbReference>
<evidence type="ECO:0000256" key="1">
    <source>
        <dbReference type="ARBA" id="ARBA00000085"/>
    </source>
</evidence>
<comment type="caution">
    <text evidence="12">The sequence shown here is derived from an EMBL/GenBank/DDBJ whole genome shotgun (WGS) entry which is preliminary data.</text>
</comment>
<keyword evidence="4" id="KW-0808">Transferase</keyword>
<evidence type="ECO:0000313" key="12">
    <source>
        <dbReference type="EMBL" id="MBA9078748.1"/>
    </source>
</evidence>
<dbReference type="SUPFAM" id="SSF47384">
    <property type="entry name" value="Homodimeric domain of signal transducing histidine kinase"/>
    <property type="match status" value="1"/>
</dbReference>
<dbReference type="Gene3D" id="1.10.287.130">
    <property type="match status" value="1"/>
</dbReference>
<dbReference type="Proteomes" id="UP000563094">
    <property type="component" value="Unassembled WGS sequence"/>
</dbReference>
<feature type="repeat" description="TPR" evidence="9">
    <location>
        <begin position="186"/>
        <end position="219"/>
    </location>
</feature>
<dbReference type="PRINTS" id="PR00344">
    <property type="entry name" value="BCTRLSENSOR"/>
</dbReference>
<dbReference type="InterPro" id="IPR036890">
    <property type="entry name" value="HATPase_C_sf"/>
</dbReference>
<keyword evidence="3" id="KW-0597">Phosphoprotein</keyword>
<dbReference type="EMBL" id="JACJIQ010000015">
    <property type="protein sequence ID" value="MBA9078748.1"/>
    <property type="molecule type" value="Genomic_DNA"/>
</dbReference>
<dbReference type="AlphaFoldDB" id="A0A839GWF2"/>
<keyword evidence="10" id="KW-0812">Transmembrane</keyword>
<dbReference type="PANTHER" id="PTHR42878:SF7">
    <property type="entry name" value="SENSOR HISTIDINE KINASE GLRK"/>
    <property type="match status" value="1"/>
</dbReference>
<dbReference type="InterPro" id="IPR005467">
    <property type="entry name" value="His_kinase_dom"/>
</dbReference>
<evidence type="ECO:0000259" key="11">
    <source>
        <dbReference type="PROSITE" id="PS50109"/>
    </source>
</evidence>
<dbReference type="GO" id="GO:0000156">
    <property type="term" value="F:phosphorelay response regulator activity"/>
    <property type="evidence" value="ECO:0007669"/>
    <property type="project" value="TreeGrafter"/>
</dbReference>
<keyword evidence="10" id="KW-1133">Transmembrane helix</keyword>
<dbReference type="SUPFAM" id="SSF55874">
    <property type="entry name" value="ATPase domain of HSP90 chaperone/DNA topoisomerase II/histidine kinase"/>
    <property type="match status" value="1"/>
</dbReference>
<keyword evidence="10" id="KW-0472">Membrane</keyword>
<keyword evidence="13" id="KW-1185">Reference proteome</keyword>
<evidence type="ECO:0000256" key="3">
    <source>
        <dbReference type="ARBA" id="ARBA00022553"/>
    </source>
</evidence>